<evidence type="ECO:0000259" key="3">
    <source>
        <dbReference type="Pfam" id="PF07687"/>
    </source>
</evidence>
<dbReference type="Gene3D" id="3.30.70.360">
    <property type="match status" value="1"/>
</dbReference>
<dbReference type="SUPFAM" id="SSF53187">
    <property type="entry name" value="Zn-dependent exopeptidases"/>
    <property type="match status" value="1"/>
</dbReference>
<feature type="binding site" evidence="2">
    <location>
        <position position="356"/>
    </location>
    <ligand>
        <name>Mn(2+)</name>
        <dbReference type="ChEBI" id="CHEBI:29035"/>
        <label>2</label>
    </ligand>
</feature>
<keyword evidence="2" id="KW-0479">Metal-binding</keyword>
<dbReference type="Pfam" id="PF07687">
    <property type="entry name" value="M20_dimer"/>
    <property type="match status" value="1"/>
</dbReference>
<evidence type="ECO:0000313" key="4">
    <source>
        <dbReference type="EMBL" id="TCM66630.1"/>
    </source>
</evidence>
<evidence type="ECO:0000313" key="5">
    <source>
        <dbReference type="Proteomes" id="UP000294963"/>
    </source>
</evidence>
<dbReference type="PANTHER" id="PTHR11014">
    <property type="entry name" value="PEPTIDASE M20 FAMILY MEMBER"/>
    <property type="match status" value="1"/>
</dbReference>
<dbReference type="Proteomes" id="UP000294963">
    <property type="component" value="Unassembled WGS sequence"/>
</dbReference>
<dbReference type="SUPFAM" id="SSF55031">
    <property type="entry name" value="Bacterial exopeptidase dimerisation domain"/>
    <property type="match status" value="1"/>
</dbReference>
<gene>
    <name evidence="4" type="ORF">EC844_11273</name>
</gene>
<proteinExistence type="predicted"/>
<feature type="domain" description="Peptidase M20 dimerisation" evidence="3">
    <location>
        <begin position="177"/>
        <end position="270"/>
    </location>
</feature>
<feature type="binding site" evidence="2">
    <location>
        <position position="157"/>
    </location>
    <ligand>
        <name>Mn(2+)</name>
        <dbReference type="ChEBI" id="CHEBI:29035"/>
        <label>2</label>
    </ligand>
</feature>
<dbReference type="PANTHER" id="PTHR11014:SF63">
    <property type="entry name" value="METALLOPEPTIDASE, PUTATIVE (AFU_ORTHOLOGUE AFUA_6G09600)-RELATED"/>
    <property type="match status" value="1"/>
</dbReference>
<dbReference type="InterPro" id="IPR017439">
    <property type="entry name" value="Amidohydrolase"/>
</dbReference>
<organism evidence="4 5">
    <name type="scientific">Acinetobacter calcoaceticus</name>
    <dbReference type="NCBI Taxonomy" id="471"/>
    <lineage>
        <taxon>Bacteria</taxon>
        <taxon>Pseudomonadati</taxon>
        <taxon>Pseudomonadota</taxon>
        <taxon>Gammaproteobacteria</taxon>
        <taxon>Moraxellales</taxon>
        <taxon>Moraxellaceae</taxon>
        <taxon>Acinetobacter</taxon>
        <taxon>Acinetobacter calcoaceticus/baumannii complex</taxon>
    </lineage>
</organism>
<keyword evidence="1 4" id="KW-0378">Hydrolase</keyword>
<dbReference type="GO" id="GO:0046872">
    <property type="term" value="F:metal ion binding"/>
    <property type="evidence" value="ECO:0007669"/>
    <property type="project" value="UniProtKB-KW"/>
</dbReference>
<reference evidence="4 5" key="1">
    <citation type="submission" date="2019-03" db="EMBL/GenBank/DDBJ databases">
        <title>Genomic analyses of the natural microbiome of Caenorhabditis elegans.</title>
        <authorList>
            <person name="Samuel B."/>
        </authorList>
    </citation>
    <scope>NUCLEOTIDE SEQUENCE [LARGE SCALE GENOMIC DNA]</scope>
    <source>
        <strain evidence="4 5">JUb89</strain>
    </source>
</reference>
<sequence length="383" mass="41713">MDEKQLDAFIGIRHQIHQHPELEGDTIQTAQLVADHLNAYGYQMHRNIGGHGVVGVLKKGQGDKRLGIRADMDALPILEKNHFSYVSKVAGKMHACGHDGHTTLLLAAAKQIADQVDFNGTLNLIFQPAEETLKGAKQMIEQGLFEKFPCDAVYGLHNMPGIAVGTVEVQTGTMMAGLNKVVCKIIGLGGHGGIPELTHDPVLAVGAFIDAVNSIKSRNLAVQDYAVISIGSIHTGTAFNIIPNEAVIQLSIRTDSKAVMQKITQRLKQITQGIALSFNVKFELIIDDLVPPLVNSPHETEILIQALQRHQKEIVVRGLSEKKMTSEDFALMSDIVPGCYFFLGNGEGSFGGCSIHNAEYDFNDENILIGSNCWKALVETYLV</sequence>
<evidence type="ECO:0000256" key="1">
    <source>
        <dbReference type="ARBA" id="ARBA00022801"/>
    </source>
</evidence>
<dbReference type="InterPro" id="IPR036264">
    <property type="entry name" value="Bact_exopeptidase_dim_dom"/>
</dbReference>
<dbReference type="GO" id="GO:0016787">
    <property type="term" value="F:hydrolase activity"/>
    <property type="evidence" value="ECO:0007669"/>
    <property type="project" value="UniProtKB-KW"/>
</dbReference>
<accession>A0A4R1XVU7</accession>
<comment type="caution">
    <text evidence="4">The sequence shown here is derived from an EMBL/GenBank/DDBJ whole genome shotgun (WGS) entry which is preliminary data.</text>
</comment>
<dbReference type="InterPro" id="IPR002933">
    <property type="entry name" value="Peptidase_M20"/>
</dbReference>
<feature type="binding site" evidence="2">
    <location>
        <position position="98"/>
    </location>
    <ligand>
        <name>Mn(2+)</name>
        <dbReference type="ChEBI" id="CHEBI:29035"/>
        <label>2</label>
    </ligand>
</feature>
<dbReference type="Gene3D" id="3.40.630.10">
    <property type="entry name" value="Zn peptidases"/>
    <property type="match status" value="1"/>
</dbReference>
<keyword evidence="5" id="KW-1185">Reference proteome</keyword>
<evidence type="ECO:0000256" key="2">
    <source>
        <dbReference type="PIRSR" id="PIRSR005962-1"/>
    </source>
</evidence>
<dbReference type="OrthoDB" id="9777385at2"/>
<keyword evidence="2" id="KW-0464">Manganese</keyword>
<dbReference type="Pfam" id="PF01546">
    <property type="entry name" value="Peptidase_M20"/>
    <property type="match status" value="1"/>
</dbReference>
<dbReference type="AlphaFoldDB" id="A0A4R1XVU7"/>
<comment type="cofactor">
    <cofactor evidence="2">
        <name>Mn(2+)</name>
        <dbReference type="ChEBI" id="CHEBI:29035"/>
    </cofactor>
    <text evidence="2">The Mn(2+) ion enhances activity.</text>
</comment>
<feature type="binding site" evidence="2">
    <location>
        <position position="131"/>
    </location>
    <ligand>
        <name>Mn(2+)</name>
        <dbReference type="ChEBI" id="CHEBI:29035"/>
        <label>2</label>
    </ligand>
</feature>
<dbReference type="EMBL" id="SLVJ01000012">
    <property type="protein sequence ID" value="TCM66630.1"/>
    <property type="molecule type" value="Genomic_DNA"/>
</dbReference>
<dbReference type="NCBIfam" id="TIGR01891">
    <property type="entry name" value="amidohydrolases"/>
    <property type="match status" value="1"/>
</dbReference>
<dbReference type="PIRSF" id="PIRSF005962">
    <property type="entry name" value="Pept_M20D_amidohydro"/>
    <property type="match status" value="1"/>
</dbReference>
<feature type="binding site" evidence="2">
    <location>
        <position position="96"/>
    </location>
    <ligand>
        <name>Mn(2+)</name>
        <dbReference type="ChEBI" id="CHEBI:29035"/>
        <label>2</label>
    </ligand>
</feature>
<protein>
    <submittedName>
        <fullName evidence="4">Hippurate hydrolase</fullName>
    </submittedName>
</protein>
<dbReference type="InterPro" id="IPR011650">
    <property type="entry name" value="Peptidase_M20_dimer"/>
</dbReference>
<name>A0A4R1XVU7_ACICA</name>